<reference evidence="3" key="1">
    <citation type="submission" date="2017-02" db="EMBL/GenBank/DDBJ databases">
        <authorList>
            <person name="Varghese N."/>
            <person name="Submissions S."/>
        </authorList>
    </citation>
    <scope>NUCLEOTIDE SEQUENCE [LARGE SCALE GENOMIC DNA]</scope>
    <source>
        <strain evidence="3">ATCC 700200</strain>
    </source>
</reference>
<proteinExistence type="predicted"/>
<dbReference type="STRING" id="48467.SAMN02745166_04917"/>
<evidence type="ECO:0000313" key="2">
    <source>
        <dbReference type="EMBL" id="SKB08374.1"/>
    </source>
</evidence>
<dbReference type="Proteomes" id="UP000190774">
    <property type="component" value="Unassembled WGS sequence"/>
</dbReference>
<evidence type="ECO:0000313" key="3">
    <source>
        <dbReference type="Proteomes" id="UP000190774"/>
    </source>
</evidence>
<sequence>MEELLEAIVSAVLASLVLAVMATWYGLKFLGLAGLATFSPRYRQKLREGWKESKVMMITGVGLYFTGLTWAGLFWWDMSQPSATEALPVAVENLPLTDVELAELRLTRTIPELMEKARELGERMRKEGRLPVNLEAGVSPESHEQEP</sequence>
<name>A0A1T4Z2W6_9BACT</name>
<gene>
    <name evidence="2" type="ORF">SAMN02745166_04917</name>
</gene>
<dbReference type="RefSeq" id="WP_078816023.1">
    <property type="nucleotide sequence ID" value="NZ_FUYE01000027.1"/>
</dbReference>
<keyword evidence="1" id="KW-0472">Membrane</keyword>
<keyword evidence="1" id="KW-0812">Transmembrane</keyword>
<accession>A0A1T4Z2W6</accession>
<evidence type="ECO:0000256" key="1">
    <source>
        <dbReference type="SAM" id="Phobius"/>
    </source>
</evidence>
<dbReference type="AlphaFoldDB" id="A0A1T4Z2W6"/>
<protein>
    <submittedName>
        <fullName evidence="2">Uncharacterized protein</fullName>
    </submittedName>
</protein>
<feature type="transmembrane region" description="Helical" evidence="1">
    <location>
        <begin position="12"/>
        <end position="35"/>
    </location>
</feature>
<keyword evidence="1" id="KW-1133">Transmembrane helix</keyword>
<organism evidence="2 3">
    <name type="scientific">Prosthecobacter debontii</name>
    <dbReference type="NCBI Taxonomy" id="48467"/>
    <lineage>
        <taxon>Bacteria</taxon>
        <taxon>Pseudomonadati</taxon>
        <taxon>Verrucomicrobiota</taxon>
        <taxon>Verrucomicrobiia</taxon>
        <taxon>Verrucomicrobiales</taxon>
        <taxon>Verrucomicrobiaceae</taxon>
        <taxon>Prosthecobacter</taxon>
    </lineage>
</organism>
<keyword evidence="3" id="KW-1185">Reference proteome</keyword>
<dbReference type="EMBL" id="FUYE01000027">
    <property type="protein sequence ID" value="SKB08374.1"/>
    <property type="molecule type" value="Genomic_DNA"/>
</dbReference>
<feature type="transmembrane region" description="Helical" evidence="1">
    <location>
        <begin position="55"/>
        <end position="76"/>
    </location>
</feature>